<sequence>MEFSRTTFLLSLVLVLGLSSSSSHPNNDFLQCLTDQFRYSNSSTDVIITPTNASSYASLLESQNLRPESTSPLKPLLIVTPYLVSQIQASIYCSKKLGTEIRVRSGGHDYEGLSYTSRNPFIIVDMRNLRSVTIDNEAKTAWVETGSTLGQLYYALEKNNKTLTFPAGVCPTVGVGGHFSGGGYGMLSRKHGLASDHIIDAKLINADGKVLDRGSMGEDLFWALRGGGSASFGIILEFKVSLVVVPETVTGFIVTRTSEQDAARLVDKWQHVADKVDEDLLLRASGNMTRTIVATFNALYLGRANELLPLMEREFPELGLAGKDCIEMSWIESVLFFASLRNQSLDVLESRTPQKPFSPSYYKGKSDFVSTPIPINGLPGIWRFLHEEEENMGALEFSPFGGRLSNFSESESPFPHRAGNMFMIRYGVVWEKEGNKELQRHYDWIRRLYSYMARYVTKSPRAAYFNYKDLDIGMIRQGNTSYSQASVWGPKYFKNNYDRLVRVKAKADPSNFFKNEQSIPVSH</sequence>
<dbReference type="Proteomes" id="UP000653305">
    <property type="component" value="Unassembled WGS sequence"/>
</dbReference>
<keyword evidence="12" id="KW-1185">Reference proteome</keyword>
<gene>
    <name evidence="11" type="ORF">PHJA_002886400</name>
</gene>
<evidence type="ECO:0000256" key="7">
    <source>
        <dbReference type="ARBA" id="ARBA00022827"/>
    </source>
</evidence>
<evidence type="ECO:0000256" key="6">
    <source>
        <dbReference type="ARBA" id="ARBA00022729"/>
    </source>
</evidence>
<dbReference type="AlphaFoldDB" id="A0A830D9Q0"/>
<evidence type="ECO:0000256" key="8">
    <source>
        <dbReference type="ARBA" id="ARBA00023180"/>
    </source>
</evidence>
<dbReference type="EMBL" id="BMAC01001497">
    <property type="protein sequence ID" value="GFQ07423.1"/>
    <property type="molecule type" value="Genomic_DNA"/>
</dbReference>
<evidence type="ECO:0000256" key="1">
    <source>
        <dbReference type="ARBA" id="ARBA00001974"/>
    </source>
</evidence>
<dbReference type="InterPro" id="IPR016167">
    <property type="entry name" value="FAD-bd_PCMH_sub1"/>
</dbReference>
<comment type="caution">
    <text evidence="11">The sequence shown here is derived from an EMBL/GenBank/DDBJ whole genome shotgun (WGS) entry which is preliminary data.</text>
</comment>
<evidence type="ECO:0000256" key="9">
    <source>
        <dbReference type="SAM" id="SignalP"/>
    </source>
</evidence>
<dbReference type="PROSITE" id="PS51387">
    <property type="entry name" value="FAD_PCMH"/>
    <property type="match status" value="1"/>
</dbReference>
<evidence type="ECO:0000256" key="2">
    <source>
        <dbReference type="ARBA" id="ARBA00004913"/>
    </source>
</evidence>
<feature type="signal peptide" evidence="9">
    <location>
        <begin position="1"/>
        <end position="23"/>
    </location>
</feature>
<dbReference type="Pfam" id="PF08031">
    <property type="entry name" value="BBE"/>
    <property type="match status" value="1"/>
</dbReference>
<dbReference type="SUPFAM" id="SSF56176">
    <property type="entry name" value="FAD-binding/transporter-associated domain-like"/>
    <property type="match status" value="1"/>
</dbReference>
<keyword evidence="7" id="KW-0274">FAD</keyword>
<proteinExistence type="inferred from homology"/>
<dbReference type="InterPro" id="IPR016169">
    <property type="entry name" value="FAD-bd_PCMH_sub2"/>
</dbReference>
<dbReference type="InterPro" id="IPR036318">
    <property type="entry name" value="FAD-bd_PCMH-like_sf"/>
</dbReference>
<dbReference type="InterPro" id="IPR012951">
    <property type="entry name" value="BBE"/>
</dbReference>
<comment type="pathway">
    <text evidence="2">Alkaloid biosynthesis.</text>
</comment>
<evidence type="ECO:0000259" key="10">
    <source>
        <dbReference type="PROSITE" id="PS51387"/>
    </source>
</evidence>
<name>A0A830D9Q0_9LAMI</name>
<dbReference type="InterPro" id="IPR016166">
    <property type="entry name" value="FAD-bd_PCMH"/>
</dbReference>
<reference evidence="11" key="1">
    <citation type="submission" date="2020-07" db="EMBL/GenBank/DDBJ databases">
        <title>Ethylene signaling mediates host invasion by parasitic plants.</title>
        <authorList>
            <person name="Yoshida S."/>
        </authorList>
    </citation>
    <scope>NUCLEOTIDE SEQUENCE</scope>
    <source>
        <strain evidence="11">Okayama</strain>
    </source>
</reference>
<feature type="domain" description="FAD-binding PCMH-type" evidence="10">
    <location>
        <begin position="71"/>
        <end position="245"/>
    </location>
</feature>
<organism evidence="11 12">
    <name type="scientific">Phtheirospermum japonicum</name>
    <dbReference type="NCBI Taxonomy" id="374723"/>
    <lineage>
        <taxon>Eukaryota</taxon>
        <taxon>Viridiplantae</taxon>
        <taxon>Streptophyta</taxon>
        <taxon>Embryophyta</taxon>
        <taxon>Tracheophyta</taxon>
        <taxon>Spermatophyta</taxon>
        <taxon>Magnoliopsida</taxon>
        <taxon>eudicotyledons</taxon>
        <taxon>Gunneridae</taxon>
        <taxon>Pentapetalae</taxon>
        <taxon>asterids</taxon>
        <taxon>lamiids</taxon>
        <taxon>Lamiales</taxon>
        <taxon>Orobanchaceae</taxon>
        <taxon>Orobanchaceae incertae sedis</taxon>
        <taxon>Phtheirospermum</taxon>
    </lineage>
</organism>
<dbReference type="GO" id="GO:0016491">
    <property type="term" value="F:oxidoreductase activity"/>
    <property type="evidence" value="ECO:0007669"/>
    <property type="project" value="InterPro"/>
</dbReference>
<evidence type="ECO:0000256" key="4">
    <source>
        <dbReference type="ARBA" id="ARBA00022589"/>
    </source>
</evidence>
<keyword evidence="8" id="KW-0325">Glycoprotein</keyword>
<evidence type="ECO:0000256" key="5">
    <source>
        <dbReference type="ARBA" id="ARBA00022630"/>
    </source>
</evidence>
<keyword evidence="4" id="KW-0017">Alkaloid metabolism</keyword>
<dbReference type="OrthoDB" id="407275at2759"/>
<comment type="similarity">
    <text evidence="3">Belongs to the oxygen-dependent FAD-linked oxidoreductase family.</text>
</comment>
<comment type="cofactor">
    <cofactor evidence="1">
        <name>FAD</name>
        <dbReference type="ChEBI" id="CHEBI:57692"/>
    </cofactor>
</comment>
<keyword evidence="6 9" id="KW-0732">Signal</keyword>
<accession>A0A830D9Q0</accession>
<dbReference type="GO" id="GO:0071949">
    <property type="term" value="F:FAD binding"/>
    <property type="evidence" value="ECO:0007669"/>
    <property type="project" value="InterPro"/>
</dbReference>
<keyword evidence="5" id="KW-0285">Flavoprotein</keyword>
<dbReference type="InterPro" id="IPR006094">
    <property type="entry name" value="Oxid_FAD_bind_N"/>
</dbReference>
<dbReference type="Gene3D" id="3.30.43.10">
    <property type="entry name" value="Uridine Diphospho-n-acetylenolpyruvylglucosamine Reductase, domain 2"/>
    <property type="match status" value="1"/>
</dbReference>
<dbReference type="Gene3D" id="3.40.462.20">
    <property type="match status" value="1"/>
</dbReference>
<evidence type="ECO:0000313" key="12">
    <source>
        <dbReference type="Proteomes" id="UP000653305"/>
    </source>
</evidence>
<feature type="chain" id="PRO_5032281494" evidence="9">
    <location>
        <begin position="24"/>
        <end position="523"/>
    </location>
</feature>
<dbReference type="Gene3D" id="3.30.465.10">
    <property type="match status" value="1"/>
</dbReference>
<dbReference type="Pfam" id="PF01565">
    <property type="entry name" value="FAD_binding_4"/>
    <property type="match status" value="1"/>
</dbReference>
<evidence type="ECO:0000313" key="11">
    <source>
        <dbReference type="EMBL" id="GFQ07423.1"/>
    </source>
</evidence>
<protein>
    <submittedName>
        <fullName evidence="11">Cannabidiolic acid synthase-like 1</fullName>
    </submittedName>
</protein>
<evidence type="ECO:0000256" key="3">
    <source>
        <dbReference type="ARBA" id="ARBA00005466"/>
    </source>
</evidence>
<dbReference type="PANTHER" id="PTHR32448">
    <property type="entry name" value="OS08G0158400 PROTEIN"/>
    <property type="match status" value="1"/>
</dbReference>